<organism evidence="8">
    <name type="scientific">Taenia asiatica</name>
    <name type="common">Asian tapeworm</name>
    <dbReference type="NCBI Taxonomy" id="60517"/>
    <lineage>
        <taxon>Eukaryota</taxon>
        <taxon>Metazoa</taxon>
        <taxon>Spiralia</taxon>
        <taxon>Lophotrochozoa</taxon>
        <taxon>Platyhelminthes</taxon>
        <taxon>Cestoda</taxon>
        <taxon>Eucestoda</taxon>
        <taxon>Cyclophyllidea</taxon>
        <taxon>Taeniidae</taxon>
        <taxon>Taenia</taxon>
    </lineage>
</organism>
<dbReference type="PROSITE" id="PS50835">
    <property type="entry name" value="IG_LIKE"/>
    <property type="match status" value="2"/>
</dbReference>
<feature type="chain" id="PRO_5043132373" evidence="4">
    <location>
        <begin position="31"/>
        <end position="210"/>
    </location>
</feature>
<dbReference type="Pfam" id="PF13895">
    <property type="entry name" value="Ig_2"/>
    <property type="match status" value="1"/>
</dbReference>
<evidence type="ECO:0000313" key="7">
    <source>
        <dbReference type="Proteomes" id="UP000282613"/>
    </source>
</evidence>
<dbReference type="WBParaSite" id="TASK_0000089401-mRNA-1">
    <property type="protein sequence ID" value="TASK_0000089401-mRNA-1"/>
    <property type="gene ID" value="TASK_0000089401"/>
</dbReference>
<evidence type="ECO:0000256" key="3">
    <source>
        <dbReference type="ARBA" id="ARBA00023319"/>
    </source>
</evidence>
<evidence type="ECO:0000256" key="2">
    <source>
        <dbReference type="ARBA" id="ARBA00023180"/>
    </source>
</evidence>
<dbReference type="InterPro" id="IPR003599">
    <property type="entry name" value="Ig_sub"/>
</dbReference>
<dbReference type="InterPro" id="IPR003598">
    <property type="entry name" value="Ig_sub2"/>
</dbReference>
<dbReference type="InterPro" id="IPR036179">
    <property type="entry name" value="Ig-like_dom_sf"/>
</dbReference>
<sequence length="210" mass="23775">MDHGYAFLRQRLILLLHLLFLLLMAPTSLASGQAESYRRDNFSLLFEGQNAVFVCDPSGQINDNLTYQWTLNNTHIIATGRSFTIYNVQESDSGLYKCIVRGTIMDKEVVAEHATFAYIKKTEAMHTQVVDEGVSVTILCNVSRNNVPRGSKNMRFQWHNPNGTLISNQWFLRLANIRIHESGVYVCTVSVDVDGTHHEASRGTNIQVKR</sequence>
<dbReference type="InterPro" id="IPR013783">
    <property type="entry name" value="Ig-like_fold"/>
</dbReference>
<dbReference type="PANTHER" id="PTHR11890:SF19">
    <property type="entry name" value="SINGLE IG IL-1-RELATED RECEPTOR"/>
    <property type="match status" value="1"/>
</dbReference>
<keyword evidence="3" id="KW-0393">Immunoglobulin domain</keyword>
<dbReference type="AlphaFoldDB" id="A0A0R3VUB1"/>
<proteinExistence type="predicted"/>
<feature type="domain" description="Ig-like" evidence="5">
    <location>
        <begin position="26"/>
        <end position="110"/>
    </location>
</feature>
<dbReference type="STRING" id="60517.A0A0R3VUB1"/>
<keyword evidence="2" id="KW-0325">Glycoprotein</keyword>
<dbReference type="SMART" id="SM00409">
    <property type="entry name" value="IG"/>
    <property type="match status" value="2"/>
</dbReference>
<keyword evidence="1" id="KW-1015">Disulfide bond</keyword>
<keyword evidence="4" id="KW-0732">Signal</keyword>
<dbReference type="CDD" id="cd00096">
    <property type="entry name" value="Ig"/>
    <property type="match status" value="2"/>
</dbReference>
<dbReference type="SUPFAM" id="SSF48726">
    <property type="entry name" value="Immunoglobulin"/>
    <property type="match status" value="2"/>
</dbReference>
<accession>A0A0R3VUB1</accession>
<reference evidence="6 7" key="2">
    <citation type="submission" date="2018-11" db="EMBL/GenBank/DDBJ databases">
        <authorList>
            <consortium name="Pathogen Informatics"/>
        </authorList>
    </citation>
    <scope>NUCLEOTIDE SEQUENCE [LARGE SCALE GENOMIC DNA]</scope>
</reference>
<dbReference type="SMART" id="SM00408">
    <property type="entry name" value="IGc2"/>
    <property type="match status" value="2"/>
</dbReference>
<evidence type="ECO:0000313" key="6">
    <source>
        <dbReference type="EMBL" id="VDK22120.1"/>
    </source>
</evidence>
<dbReference type="EMBL" id="UYRS01000153">
    <property type="protein sequence ID" value="VDK22120.1"/>
    <property type="molecule type" value="Genomic_DNA"/>
</dbReference>
<feature type="domain" description="Ig-like" evidence="5">
    <location>
        <begin position="117"/>
        <end position="207"/>
    </location>
</feature>
<dbReference type="Proteomes" id="UP000282613">
    <property type="component" value="Unassembled WGS sequence"/>
</dbReference>
<evidence type="ECO:0000256" key="4">
    <source>
        <dbReference type="SAM" id="SignalP"/>
    </source>
</evidence>
<dbReference type="InterPro" id="IPR007110">
    <property type="entry name" value="Ig-like_dom"/>
</dbReference>
<evidence type="ECO:0000256" key="1">
    <source>
        <dbReference type="ARBA" id="ARBA00023157"/>
    </source>
</evidence>
<name>A0A0R3VUB1_TAEAS</name>
<evidence type="ECO:0000313" key="8">
    <source>
        <dbReference type="WBParaSite" id="TASK_0000089401-mRNA-1"/>
    </source>
</evidence>
<dbReference type="PANTHER" id="PTHR11890">
    <property type="entry name" value="INTERLEUKIN-1 RECEPTOR FAMILY MEMBER"/>
    <property type="match status" value="1"/>
</dbReference>
<dbReference type="Gene3D" id="2.60.40.10">
    <property type="entry name" value="Immunoglobulins"/>
    <property type="match status" value="2"/>
</dbReference>
<reference evidence="8" key="1">
    <citation type="submission" date="2017-02" db="UniProtKB">
        <authorList>
            <consortium name="WormBaseParasite"/>
        </authorList>
    </citation>
    <scope>IDENTIFICATION</scope>
</reference>
<keyword evidence="7" id="KW-1185">Reference proteome</keyword>
<gene>
    <name evidence="6" type="ORF">TASK_LOCUS895</name>
</gene>
<feature type="signal peptide" evidence="4">
    <location>
        <begin position="1"/>
        <end position="30"/>
    </location>
</feature>
<dbReference type="InterPro" id="IPR015621">
    <property type="entry name" value="IL-1_rcpt_fam"/>
</dbReference>
<protein>
    <submittedName>
        <fullName evidence="8">Ig-like domain-containing protein</fullName>
    </submittedName>
</protein>
<dbReference type="OrthoDB" id="190835at2759"/>
<evidence type="ECO:0000259" key="5">
    <source>
        <dbReference type="PROSITE" id="PS50835"/>
    </source>
</evidence>